<evidence type="ECO:0000313" key="8">
    <source>
        <dbReference type="EMBL" id="MCI4657137.1"/>
    </source>
</evidence>
<dbReference type="Pfam" id="PF02796">
    <property type="entry name" value="HTH_7"/>
    <property type="match status" value="1"/>
</dbReference>
<dbReference type="SUPFAM" id="SSF46689">
    <property type="entry name" value="Homeodomain-like"/>
    <property type="match status" value="1"/>
</dbReference>
<evidence type="ECO:0000313" key="9">
    <source>
        <dbReference type="Proteomes" id="UP001165341"/>
    </source>
</evidence>
<dbReference type="GO" id="GO:0000150">
    <property type="term" value="F:DNA strand exchange activity"/>
    <property type="evidence" value="ECO:0007669"/>
    <property type="project" value="InterPro"/>
</dbReference>
<dbReference type="InterPro" id="IPR006119">
    <property type="entry name" value="Resolv_N"/>
</dbReference>
<dbReference type="InterPro" id="IPR006118">
    <property type="entry name" value="Recombinase_CS"/>
</dbReference>
<feature type="domain" description="Resolvase/invertase-type recombinase catalytic" evidence="7">
    <location>
        <begin position="3"/>
        <end position="137"/>
    </location>
</feature>
<dbReference type="InterPro" id="IPR009057">
    <property type="entry name" value="Homeodomain-like_sf"/>
</dbReference>
<dbReference type="PANTHER" id="PTHR30461">
    <property type="entry name" value="DNA-INVERTASE FROM LAMBDOID PROPHAGE"/>
    <property type="match status" value="1"/>
</dbReference>
<dbReference type="Gene3D" id="3.40.50.1390">
    <property type="entry name" value="Resolvase, N-terminal catalytic domain"/>
    <property type="match status" value="1"/>
</dbReference>
<keyword evidence="3" id="KW-0238">DNA-binding</keyword>
<evidence type="ECO:0000256" key="2">
    <source>
        <dbReference type="ARBA" id="ARBA00022908"/>
    </source>
</evidence>
<dbReference type="GO" id="GO:0015074">
    <property type="term" value="P:DNA integration"/>
    <property type="evidence" value="ECO:0007669"/>
    <property type="project" value="UniProtKB-KW"/>
</dbReference>
<dbReference type="PROSITE" id="PS00397">
    <property type="entry name" value="RECOMBINASES_1"/>
    <property type="match status" value="1"/>
</dbReference>
<evidence type="ECO:0000256" key="4">
    <source>
        <dbReference type="ARBA" id="ARBA00023172"/>
    </source>
</evidence>
<dbReference type="Gene3D" id="1.10.10.60">
    <property type="entry name" value="Homeodomain-like"/>
    <property type="match status" value="1"/>
</dbReference>
<accession>A0AA41QT05</accession>
<proteinExistence type="inferred from homology"/>
<keyword evidence="2" id="KW-0229">DNA integration</keyword>
<dbReference type="CDD" id="cd00569">
    <property type="entry name" value="HTH_Hin_like"/>
    <property type="match status" value="1"/>
</dbReference>
<dbReference type="GO" id="GO:0003677">
    <property type="term" value="F:DNA binding"/>
    <property type="evidence" value="ECO:0007669"/>
    <property type="project" value="UniProtKB-KW"/>
</dbReference>
<evidence type="ECO:0000256" key="5">
    <source>
        <dbReference type="PIRSR" id="PIRSR606118-50"/>
    </source>
</evidence>
<feature type="active site" description="O-(5'-phospho-DNA)-serine intermediate" evidence="5 6">
    <location>
        <position position="11"/>
    </location>
</feature>
<dbReference type="RefSeq" id="WP_243011126.1">
    <property type="nucleotide sequence ID" value="NZ_JALGAR010000001.1"/>
</dbReference>
<dbReference type="InterPro" id="IPR050639">
    <property type="entry name" value="SSR_resolvase"/>
</dbReference>
<dbReference type="Pfam" id="PF00239">
    <property type="entry name" value="Resolvase"/>
    <property type="match status" value="1"/>
</dbReference>
<name>A0AA41QT05_9MICO</name>
<protein>
    <submittedName>
        <fullName evidence="8">Recombinase family protein</fullName>
    </submittedName>
</protein>
<evidence type="ECO:0000256" key="6">
    <source>
        <dbReference type="PROSITE-ProRule" id="PRU10137"/>
    </source>
</evidence>
<evidence type="ECO:0000256" key="3">
    <source>
        <dbReference type="ARBA" id="ARBA00023125"/>
    </source>
</evidence>
<dbReference type="PROSITE" id="PS51736">
    <property type="entry name" value="RECOMBINASES_3"/>
    <property type="match status" value="1"/>
</dbReference>
<evidence type="ECO:0000256" key="1">
    <source>
        <dbReference type="ARBA" id="ARBA00009913"/>
    </source>
</evidence>
<dbReference type="PANTHER" id="PTHR30461:SF2">
    <property type="entry name" value="SERINE RECOMBINASE PINE-RELATED"/>
    <property type="match status" value="1"/>
</dbReference>
<comment type="similarity">
    <text evidence="1">Belongs to the site-specific recombinase resolvase family.</text>
</comment>
<organism evidence="8 9">
    <name type="scientific">Cryobacterium zhongshanensis</name>
    <dbReference type="NCBI Taxonomy" id="2928153"/>
    <lineage>
        <taxon>Bacteria</taxon>
        <taxon>Bacillati</taxon>
        <taxon>Actinomycetota</taxon>
        <taxon>Actinomycetes</taxon>
        <taxon>Micrococcales</taxon>
        <taxon>Microbacteriaceae</taxon>
        <taxon>Cryobacterium</taxon>
    </lineage>
</organism>
<dbReference type="EMBL" id="JALGAR010000001">
    <property type="protein sequence ID" value="MCI4657137.1"/>
    <property type="molecule type" value="Genomic_DNA"/>
</dbReference>
<dbReference type="SMART" id="SM00857">
    <property type="entry name" value="Resolvase"/>
    <property type="match status" value="1"/>
</dbReference>
<dbReference type="CDD" id="cd03768">
    <property type="entry name" value="SR_ResInv"/>
    <property type="match status" value="1"/>
</dbReference>
<keyword evidence="9" id="KW-1185">Reference proteome</keyword>
<evidence type="ECO:0000259" key="7">
    <source>
        <dbReference type="PROSITE" id="PS51736"/>
    </source>
</evidence>
<sequence>MTKIVGYARVSTADQHLDLQRTALLDAGAIRVFEDQGVSGTRTSRPGLEAALDYLRSGDILAVWRLDRLGRGTVHTLTLINDLANRGVGFKSITEGLDTTTATGKAMLGIVAIFAELERDVMIERTKAGLSVARALGRTGGRPPALDARKTKLAQQMYDSGDHTVAEIADTLKVGRATVYRNLHRN</sequence>
<dbReference type="AlphaFoldDB" id="A0AA41QT05"/>
<comment type="caution">
    <text evidence="8">The sequence shown here is derived from an EMBL/GenBank/DDBJ whole genome shotgun (WGS) entry which is preliminary data.</text>
</comment>
<dbReference type="FunFam" id="3.40.50.1390:FF:000001">
    <property type="entry name" value="DNA recombinase"/>
    <property type="match status" value="1"/>
</dbReference>
<reference evidence="8" key="1">
    <citation type="submission" date="2022-03" db="EMBL/GenBank/DDBJ databases">
        <title>Cryobacterium sp. nov. strain ZS14-85, isolated from Antarctic soil.</title>
        <authorList>
            <person name="Li J."/>
            <person name="Niu G."/>
        </authorList>
    </citation>
    <scope>NUCLEOTIDE SEQUENCE</scope>
    <source>
        <strain evidence="8">ZS14-85</strain>
    </source>
</reference>
<dbReference type="InterPro" id="IPR006120">
    <property type="entry name" value="Resolvase_HTH_dom"/>
</dbReference>
<gene>
    <name evidence="8" type="ORF">MQH31_04825</name>
</gene>
<dbReference type="SUPFAM" id="SSF53041">
    <property type="entry name" value="Resolvase-like"/>
    <property type="match status" value="1"/>
</dbReference>
<dbReference type="InterPro" id="IPR036162">
    <property type="entry name" value="Resolvase-like_N_sf"/>
</dbReference>
<keyword evidence="4" id="KW-0233">DNA recombination</keyword>
<dbReference type="Proteomes" id="UP001165341">
    <property type="component" value="Unassembled WGS sequence"/>
</dbReference>